<dbReference type="SUPFAM" id="SSF140453">
    <property type="entry name" value="EsxAB dimer-like"/>
    <property type="match status" value="1"/>
</dbReference>
<keyword evidence="3" id="KW-1185">Reference proteome</keyword>
<dbReference type="EMBL" id="VLNY01000017">
    <property type="protein sequence ID" value="KAA0018530.1"/>
    <property type="molecule type" value="Genomic_DNA"/>
</dbReference>
<name>A0A5A7S6H1_9NOCA</name>
<protein>
    <recommendedName>
        <fullName evidence="1">ESAT-6-like protein</fullName>
    </recommendedName>
</protein>
<evidence type="ECO:0000256" key="1">
    <source>
        <dbReference type="RuleBase" id="RU362001"/>
    </source>
</evidence>
<sequence>MNMSGEPLHVVPEEVTSVGRFAYEIAEQLRSGSTRLDGEVQGLSATWRGSAADSYRSGWDEMHHGAVQVWDALFQMAEKLGVTADTYRTQDSASASALGSLNI</sequence>
<accession>A0A5A7S6H1</accession>
<proteinExistence type="inferred from homology"/>
<evidence type="ECO:0000313" key="2">
    <source>
        <dbReference type="EMBL" id="KAA0018530.1"/>
    </source>
</evidence>
<dbReference type="NCBIfam" id="TIGR03930">
    <property type="entry name" value="WXG100_ESAT6"/>
    <property type="match status" value="1"/>
</dbReference>
<comment type="similarity">
    <text evidence="1">Belongs to the WXG100 family.</text>
</comment>
<dbReference type="InterPro" id="IPR036689">
    <property type="entry name" value="ESAT-6-like_sf"/>
</dbReference>
<dbReference type="RefSeq" id="WP_149432791.1">
    <property type="nucleotide sequence ID" value="NZ_VLNY01000017.1"/>
</dbReference>
<dbReference type="Proteomes" id="UP000322244">
    <property type="component" value="Unassembled WGS sequence"/>
</dbReference>
<comment type="caution">
    <text evidence="2">The sequence shown here is derived from an EMBL/GenBank/DDBJ whole genome shotgun (WGS) entry which is preliminary data.</text>
</comment>
<dbReference type="Pfam" id="PF06013">
    <property type="entry name" value="WXG100"/>
    <property type="match status" value="1"/>
</dbReference>
<organism evidence="2 3">
    <name type="scientific">Antrihabitans cavernicola</name>
    <dbReference type="NCBI Taxonomy" id="2495913"/>
    <lineage>
        <taxon>Bacteria</taxon>
        <taxon>Bacillati</taxon>
        <taxon>Actinomycetota</taxon>
        <taxon>Actinomycetes</taxon>
        <taxon>Mycobacteriales</taxon>
        <taxon>Nocardiaceae</taxon>
        <taxon>Antrihabitans</taxon>
    </lineage>
</organism>
<dbReference type="AlphaFoldDB" id="A0A5A7S6H1"/>
<dbReference type="InterPro" id="IPR010310">
    <property type="entry name" value="T7SS_ESAT-6-like"/>
</dbReference>
<reference evidence="2 3" key="1">
    <citation type="submission" date="2019-07" db="EMBL/GenBank/DDBJ databases">
        <title>Rhodococcus cavernicolus sp. nov., isolated from a cave.</title>
        <authorList>
            <person name="Lee S.D."/>
        </authorList>
    </citation>
    <scope>NUCLEOTIDE SEQUENCE [LARGE SCALE GENOMIC DNA]</scope>
    <source>
        <strain evidence="2 3">C1-24</strain>
    </source>
</reference>
<evidence type="ECO:0000313" key="3">
    <source>
        <dbReference type="Proteomes" id="UP000322244"/>
    </source>
</evidence>
<dbReference type="Gene3D" id="1.10.287.1060">
    <property type="entry name" value="ESAT-6-like"/>
    <property type="match status" value="1"/>
</dbReference>
<gene>
    <name evidence="2" type="ORF">FOY51_23930</name>
</gene>
<dbReference type="OrthoDB" id="4568027at2"/>